<sequence length="81" mass="8591">MSILVSSALASTGVRSCNVECARCSQSVGGVAPDSDGVCWPRTHPSDHARSGIRGVRDWRIRALVACSLAHPRFGSLERLG</sequence>
<gene>
    <name evidence="1" type="ORF">DAEQUDRAFT_583576</name>
</gene>
<dbReference type="EMBL" id="KV429119">
    <property type="protein sequence ID" value="KZT64784.1"/>
    <property type="molecule type" value="Genomic_DNA"/>
</dbReference>
<organism evidence="1 2">
    <name type="scientific">Daedalea quercina L-15889</name>
    <dbReference type="NCBI Taxonomy" id="1314783"/>
    <lineage>
        <taxon>Eukaryota</taxon>
        <taxon>Fungi</taxon>
        <taxon>Dikarya</taxon>
        <taxon>Basidiomycota</taxon>
        <taxon>Agaricomycotina</taxon>
        <taxon>Agaricomycetes</taxon>
        <taxon>Polyporales</taxon>
        <taxon>Fomitopsis</taxon>
    </lineage>
</organism>
<proteinExistence type="predicted"/>
<keyword evidence="2" id="KW-1185">Reference proteome</keyword>
<accession>A0A165LS35</accession>
<evidence type="ECO:0000313" key="1">
    <source>
        <dbReference type="EMBL" id="KZT64784.1"/>
    </source>
</evidence>
<name>A0A165LS35_9APHY</name>
<reference evidence="1 2" key="1">
    <citation type="journal article" date="2016" name="Mol. Biol. Evol.">
        <title>Comparative Genomics of Early-Diverging Mushroom-Forming Fungi Provides Insights into the Origins of Lignocellulose Decay Capabilities.</title>
        <authorList>
            <person name="Nagy L.G."/>
            <person name="Riley R."/>
            <person name="Tritt A."/>
            <person name="Adam C."/>
            <person name="Daum C."/>
            <person name="Floudas D."/>
            <person name="Sun H."/>
            <person name="Yadav J.S."/>
            <person name="Pangilinan J."/>
            <person name="Larsson K.H."/>
            <person name="Matsuura K."/>
            <person name="Barry K."/>
            <person name="Labutti K."/>
            <person name="Kuo R."/>
            <person name="Ohm R.A."/>
            <person name="Bhattacharya S.S."/>
            <person name="Shirouzu T."/>
            <person name="Yoshinaga Y."/>
            <person name="Martin F.M."/>
            <person name="Grigoriev I.V."/>
            <person name="Hibbett D.S."/>
        </authorList>
    </citation>
    <scope>NUCLEOTIDE SEQUENCE [LARGE SCALE GENOMIC DNA]</scope>
    <source>
        <strain evidence="1 2">L-15889</strain>
    </source>
</reference>
<dbReference type="Proteomes" id="UP000076727">
    <property type="component" value="Unassembled WGS sequence"/>
</dbReference>
<protein>
    <submittedName>
        <fullName evidence="1">Uncharacterized protein</fullName>
    </submittedName>
</protein>
<dbReference type="AlphaFoldDB" id="A0A165LS35"/>
<evidence type="ECO:0000313" key="2">
    <source>
        <dbReference type="Proteomes" id="UP000076727"/>
    </source>
</evidence>